<evidence type="ECO:0000313" key="3">
    <source>
        <dbReference type="Proteomes" id="UP000186406"/>
    </source>
</evidence>
<dbReference type="InterPro" id="IPR006429">
    <property type="entry name" value="Phage_lambda_portal"/>
</dbReference>
<accession>A0A1M7ZLP8</accession>
<name>A0A1M7ZLP8_9HYPH</name>
<dbReference type="AlphaFoldDB" id="A0A1M7ZLP8"/>
<keyword evidence="3" id="KW-1185">Reference proteome</keyword>
<dbReference type="GO" id="GO:0005198">
    <property type="term" value="F:structural molecule activity"/>
    <property type="evidence" value="ECO:0007669"/>
    <property type="project" value="InterPro"/>
</dbReference>
<dbReference type="RefSeq" id="WP_073629007.1">
    <property type="nucleotide sequence ID" value="NZ_FRXO01000004.1"/>
</dbReference>
<reference evidence="2 3" key="1">
    <citation type="submission" date="2016-12" db="EMBL/GenBank/DDBJ databases">
        <authorList>
            <person name="Song W.-J."/>
            <person name="Kurnit D.M."/>
        </authorList>
    </citation>
    <scope>NUCLEOTIDE SEQUENCE [LARGE SCALE GENOMIC DNA]</scope>
    <source>
        <strain evidence="2 3">DSM 19599</strain>
    </source>
</reference>
<dbReference type="STRING" id="1123029.SAMN02745172_02472"/>
<gene>
    <name evidence="2" type="ORF">SAMN02745172_02472</name>
</gene>
<evidence type="ECO:0000256" key="1">
    <source>
        <dbReference type="SAM" id="MobiDB-lite"/>
    </source>
</evidence>
<dbReference type="Proteomes" id="UP000186406">
    <property type="component" value="Unassembled WGS sequence"/>
</dbReference>
<dbReference type="GO" id="GO:0019068">
    <property type="term" value="P:virion assembly"/>
    <property type="evidence" value="ECO:0007669"/>
    <property type="project" value="InterPro"/>
</dbReference>
<feature type="compositionally biased region" description="Basic and acidic residues" evidence="1">
    <location>
        <begin position="499"/>
        <end position="510"/>
    </location>
</feature>
<feature type="compositionally biased region" description="Acidic residues" evidence="1">
    <location>
        <begin position="528"/>
        <end position="538"/>
    </location>
</feature>
<sequence>MSLLGRLFPRLAPRPDGARRGAGRGPSASYLRGGNSPFLFNWRPVLRDSQEDVRVAWVAAASRAIDAIQNSGWLAGGVDIATAMTVGVGLRLNAQPDADALGVSRDEAQALARRIERRFYLYASRPEECDISGRMALGQLAAQAYRSWIATGEVVGTIRHLRTADSTSATKLQLIPSHRLSQETRAPDMIQGVRFDTGTGRPRSYRFRLRLDGMSDEDVMVLARDSAGRPQVVHVFDGAIGQVRGITPLAPALQVVRQYDQLSNATLTAALIQAIFAATLKSDAPSAEAFDALRDMAEKLPPDPESGLPPSPFEVAEGMRADWYAETKIDLGEFGKITHLPTGDELEFHGSEHPNSTYEAFAKFLLREIARCLGVTVEQLTGDYSGATYSSVRMATEEIWKIVEYRREHIIGRLYQMLYEAWLEEEIESGRIAFPGGLAGFWRNRAAATLATWRGPVKPTADDKKTAQAWEILLKNGVVTEEMVCAAYGIDWEDKNEQLAREARSRRDNDLPPAPSASIGHNGGPALDDPEDETEDAA</sequence>
<feature type="region of interest" description="Disordered" evidence="1">
    <location>
        <begin position="499"/>
        <end position="538"/>
    </location>
</feature>
<protein>
    <submittedName>
        <fullName evidence="2">Phage portal protein, lambda family</fullName>
    </submittedName>
</protein>
<evidence type="ECO:0000313" key="2">
    <source>
        <dbReference type="EMBL" id="SHO65825.1"/>
    </source>
</evidence>
<dbReference type="EMBL" id="FRXO01000004">
    <property type="protein sequence ID" value="SHO65825.1"/>
    <property type="molecule type" value="Genomic_DNA"/>
</dbReference>
<dbReference type="NCBIfam" id="TIGR01539">
    <property type="entry name" value="portal_lambda"/>
    <property type="match status" value="1"/>
</dbReference>
<dbReference type="OrthoDB" id="9770450at2"/>
<dbReference type="Pfam" id="PF05136">
    <property type="entry name" value="Phage_portal_2"/>
    <property type="match status" value="1"/>
</dbReference>
<proteinExistence type="predicted"/>
<organism evidence="2 3">
    <name type="scientific">Pseudoxanthobacter soli DSM 19599</name>
    <dbReference type="NCBI Taxonomy" id="1123029"/>
    <lineage>
        <taxon>Bacteria</taxon>
        <taxon>Pseudomonadati</taxon>
        <taxon>Pseudomonadota</taxon>
        <taxon>Alphaproteobacteria</taxon>
        <taxon>Hyphomicrobiales</taxon>
        <taxon>Segnochrobactraceae</taxon>
        <taxon>Pseudoxanthobacter</taxon>
    </lineage>
</organism>